<dbReference type="EMBL" id="QNVT01000003">
    <property type="protein sequence ID" value="REC63525.1"/>
    <property type="molecule type" value="Genomic_DNA"/>
</dbReference>
<accession>A0A3D9CCE6</accession>
<dbReference type="RefSeq" id="WP_115969505.1">
    <property type="nucleotide sequence ID" value="NZ_QNVT01000003.1"/>
</dbReference>
<dbReference type="Proteomes" id="UP000256686">
    <property type="component" value="Unassembled WGS sequence"/>
</dbReference>
<evidence type="ECO:0000313" key="3">
    <source>
        <dbReference type="Proteomes" id="UP000256686"/>
    </source>
</evidence>
<keyword evidence="3" id="KW-1185">Reference proteome</keyword>
<evidence type="ECO:0000256" key="1">
    <source>
        <dbReference type="SAM" id="SignalP"/>
    </source>
</evidence>
<dbReference type="AlphaFoldDB" id="A0A3D9CCE6"/>
<feature type="chain" id="PRO_5017646346" evidence="1">
    <location>
        <begin position="19"/>
        <end position="125"/>
    </location>
</feature>
<evidence type="ECO:0000313" key="2">
    <source>
        <dbReference type="EMBL" id="REC63525.1"/>
    </source>
</evidence>
<organism evidence="2 3">
    <name type="scientific">Chryseobacterium pennae</name>
    <dbReference type="NCBI Taxonomy" id="2258962"/>
    <lineage>
        <taxon>Bacteria</taxon>
        <taxon>Pseudomonadati</taxon>
        <taxon>Bacteroidota</taxon>
        <taxon>Flavobacteriia</taxon>
        <taxon>Flavobacteriales</taxon>
        <taxon>Weeksellaceae</taxon>
        <taxon>Chryseobacterium group</taxon>
        <taxon>Chryseobacterium</taxon>
    </lineage>
</organism>
<name>A0A3D9CCE6_9FLAO</name>
<keyword evidence="1" id="KW-0732">Signal</keyword>
<comment type="caution">
    <text evidence="2">The sequence shown here is derived from an EMBL/GenBank/DDBJ whole genome shotgun (WGS) entry which is preliminary data.</text>
</comment>
<feature type="signal peptide" evidence="1">
    <location>
        <begin position="1"/>
        <end position="18"/>
    </location>
</feature>
<protein>
    <submittedName>
        <fullName evidence="2">Uncharacterized protein</fullName>
    </submittedName>
</protein>
<proteinExistence type="predicted"/>
<sequence length="125" mass="13600">MKKIISILSVCATSIAFAQTGINTETPKATLDVTAKKEVLTIDGLLPPRLTRAELTAKGNTLYGKEQDGTIIYITDASGGDELSQREHIQSKGLIFSMPMRRIKKGDGCVYSAMVLLNKLTDIKK</sequence>
<gene>
    <name evidence="2" type="ORF">DRF65_05365</name>
</gene>
<reference evidence="3" key="1">
    <citation type="submission" date="2018-06" db="EMBL/GenBank/DDBJ databases">
        <authorList>
            <person name="Lum Nde A."/>
            <person name="Hugo C."/>
        </authorList>
    </citation>
    <scope>NUCLEOTIDE SEQUENCE [LARGE SCALE GENOMIC DNA]</scope>
    <source>
        <strain evidence="3">1_F178</strain>
    </source>
</reference>